<dbReference type="Proteomes" id="UP000663827">
    <property type="component" value="Unassembled WGS sequence"/>
</dbReference>
<name>A0A8H3E682_9AGAM</name>
<gene>
    <name evidence="2" type="ORF">RDB_LOCUS126458</name>
</gene>
<feature type="signal peptide" evidence="1">
    <location>
        <begin position="1"/>
        <end position="22"/>
    </location>
</feature>
<accession>A0A8H3E682</accession>
<proteinExistence type="predicted"/>
<evidence type="ECO:0000256" key="1">
    <source>
        <dbReference type="SAM" id="SignalP"/>
    </source>
</evidence>
<keyword evidence="1" id="KW-0732">Signal</keyword>
<organism evidence="2 3">
    <name type="scientific">Rhizoctonia solani</name>
    <dbReference type="NCBI Taxonomy" id="456999"/>
    <lineage>
        <taxon>Eukaryota</taxon>
        <taxon>Fungi</taxon>
        <taxon>Dikarya</taxon>
        <taxon>Basidiomycota</taxon>
        <taxon>Agaricomycotina</taxon>
        <taxon>Agaricomycetes</taxon>
        <taxon>Cantharellales</taxon>
        <taxon>Ceratobasidiaceae</taxon>
        <taxon>Rhizoctonia</taxon>
    </lineage>
</organism>
<dbReference type="EMBL" id="CAJNJQ010002994">
    <property type="protein sequence ID" value="CAE7189995.1"/>
    <property type="molecule type" value="Genomic_DNA"/>
</dbReference>
<feature type="chain" id="PRO_5034277580" evidence="1">
    <location>
        <begin position="23"/>
        <end position="234"/>
    </location>
</feature>
<comment type="caution">
    <text evidence="2">The sequence shown here is derived from an EMBL/GenBank/DDBJ whole genome shotgun (WGS) entry which is preliminary data.</text>
</comment>
<protein>
    <submittedName>
        <fullName evidence="2">Uncharacterized protein</fullName>
    </submittedName>
</protein>
<reference evidence="2" key="1">
    <citation type="submission" date="2021-01" db="EMBL/GenBank/DDBJ databases">
        <authorList>
            <person name="Kaushik A."/>
        </authorList>
    </citation>
    <scope>NUCLEOTIDE SEQUENCE</scope>
    <source>
        <strain evidence="2">AG5</strain>
    </source>
</reference>
<dbReference type="AlphaFoldDB" id="A0A8H3E682"/>
<sequence>MRLGNLFTLATSLCLTITQVKGAVYNRAEPTCSPVGGFDAILPILNHLDCNIKVAKTDIVSLMASSPDTNQVIDDIIVDISGKMLDSSANLRKLNWTVIETYAQSADGSRLLLPKEIGPASQPYFSNLLSLMTVIRDHVHSKHRSHSHKRLVSLMERMEHIYGRRASLVAGSNDYVSFASAVNFTGELHIQGGASVLNVQLNNVQLGLYNGEWAKQSSEAAEQITQLNSTLTES</sequence>
<evidence type="ECO:0000313" key="2">
    <source>
        <dbReference type="EMBL" id="CAE7189995.1"/>
    </source>
</evidence>
<evidence type="ECO:0000313" key="3">
    <source>
        <dbReference type="Proteomes" id="UP000663827"/>
    </source>
</evidence>